<name>A0A2V1D7J9_9PLEO</name>
<feature type="region of interest" description="Disordered" evidence="1">
    <location>
        <begin position="456"/>
        <end position="478"/>
    </location>
</feature>
<dbReference type="Proteomes" id="UP000244855">
    <property type="component" value="Unassembled WGS sequence"/>
</dbReference>
<feature type="region of interest" description="Disordered" evidence="1">
    <location>
        <begin position="1"/>
        <end position="118"/>
    </location>
</feature>
<feature type="region of interest" description="Disordered" evidence="1">
    <location>
        <begin position="333"/>
        <end position="354"/>
    </location>
</feature>
<protein>
    <submittedName>
        <fullName evidence="2">Uncharacterized protein</fullName>
    </submittedName>
</protein>
<evidence type="ECO:0000313" key="3">
    <source>
        <dbReference type="Proteomes" id="UP000244855"/>
    </source>
</evidence>
<feature type="compositionally biased region" description="Low complexity" evidence="1">
    <location>
        <begin position="397"/>
        <end position="409"/>
    </location>
</feature>
<dbReference type="STRING" id="97972.A0A2V1D7J9"/>
<dbReference type="AlphaFoldDB" id="A0A2V1D7J9"/>
<feature type="compositionally biased region" description="Pro residues" evidence="1">
    <location>
        <begin position="43"/>
        <end position="56"/>
    </location>
</feature>
<feature type="compositionally biased region" description="Basic and acidic residues" evidence="1">
    <location>
        <begin position="570"/>
        <end position="602"/>
    </location>
</feature>
<feature type="region of interest" description="Disordered" evidence="1">
    <location>
        <begin position="570"/>
        <end position="612"/>
    </location>
</feature>
<evidence type="ECO:0000313" key="2">
    <source>
        <dbReference type="EMBL" id="PVH94086.1"/>
    </source>
</evidence>
<organism evidence="2 3">
    <name type="scientific">Periconia macrospinosa</name>
    <dbReference type="NCBI Taxonomy" id="97972"/>
    <lineage>
        <taxon>Eukaryota</taxon>
        <taxon>Fungi</taxon>
        <taxon>Dikarya</taxon>
        <taxon>Ascomycota</taxon>
        <taxon>Pezizomycotina</taxon>
        <taxon>Dothideomycetes</taxon>
        <taxon>Pleosporomycetidae</taxon>
        <taxon>Pleosporales</taxon>
        <taxon>Massarineae</taxon>
        <taxon>Periconiaceae</taxon>
        <taxon>Periconia</taxon>
    </lineage>
</organism>
<accession>A0A2V1D7J9</accession>
<feature type="region of interest" description="Disordered" evidence="1">
    <location>
        <begin position="522"/>
        <end position="550"/>
    </location>
</feature>
<feature type="compositionally biased region" description="Polar residues" evidence="1">
    <location>
        <begin position="243"/>
        <end position="258"/>
    </location>
</feature>
<evidence type="ECO:0000256" key="1">
    <source>
        <dbReference type="SAM" id="MobiDB-lite"/>
    </source>
</evidence>
<feature type="compositionally biased region" description="Low complexity" evidence="1">
    <location>
        <begin position="188"/>
        <end position="211"/>
    </location>
</feature>
<reference evidence="2 3" key="1">
    <citation type="journal article" date="2018" name="Sci. Rep.">
        <title>Comparative genomics provides insights into the lifestyle and reveals functional heterogeneity of dark septate endophytic fungi.</title>
        <authorList>
            <person name="Knapp D.G."/>
            <person name="Nemeth J.B."/>
            <person name="Barry K."/>
            <person name="Hainaut M."/>
            <person name="Henrissat B."/>
            <person name="Johnson J."/>
            <person name="Kuo A."/>
            <person name="Lim J.H.P."/>
            <person name="Lipzen A."/>
            <person name="Nolan M."/>
            <person name="Ohm R.A."/>
            <person name="Tamas L."/>
            <person name="Grigoriev I.V."/>
            <person name="Spatafora J.W."/>
            <person name="Nagy L.G."/>
            <person name="Kovacs G.M."/>
        </authorList>
    </citation>
    <scope>NUCLEOTIDE SEQUENCE [LARGE SCALE GENOMIC DNA]</scope>
    <source>
        <strain evidence="2 3">DSE2036</strain>
    </source>
</reference>
<dbReference type="OrthoDB" id="5339332at2759"/>
<proteinExistence type="predicted"/>
<feature type="compositionally biased region" description="Low complexity" evidence="1">
    <location>
        <begin position="57"/>
        <end position="69"/>
    </location>
</feature>
<dbReference type="EMBL" id="KZ805551">
    <property type="protein sequence ID" value="PVH94086.1"/>
    <property type="molecule type" value="Genomic_DNA"/>
</dbReference>
<gene>
    <name evidence="2" type="ORF">DM02DRAFT_618858</name>
</gene>
<keyword evidence="3" id="KW-1185">Reference proteome</keyword>
<feature type="region of interest" description="Disordered" evidence="1">
    <location>
        <begin position="368"/>
        <end position="433"/>
    </location>
</feature>
<feature type="compositionally biased region" description="Low complexity" evidence="1">
    <location>
        <begin position="84"/>
        <end position="117"/>
    </location>
</feature>
<feature type="region of interest" description="Disordered" evidence="1">
    <location>
        <begin position="183"/>
        <end position="264"/>
    </location>
</feature>
<sequence length="612" mass="63157">MAHTNTDDDEPGPRTLETTTTGPSPLVGVAVDLPQPQRGGGPSPNPAPPLLHPPFPSISSSSPTLADDAAAADDDDDSHDPRDASVAVNGAEAVSATAAGGAPQRQLPASSTLATPALLPPTLTPATTLGVLSSLHPSVHELPLPDLTAASTSSVPSTTTTLTNVLPPTQSAALRALNAPAFQSSLRPPSSHPQSKSKSAKSTSSRTTLSSQPVVVRTYSGSRHKSRHSTSSAISAPRYMNMNRPSTSHHPNGNSSALSAGLADARQQPKLPAIESFSFSAILRAVDPEIRDAIDAIAEICARSRYSLADEYDAHLPPQGEITVGGVREIEASRAGNAGGRTTSSSSSRGRLARIGQGWSAATAERTLVSVPEASSSSERSVAGEGSRKSSLKKGRSQSAYGSLKSVISGGSGSGNINRRRKSTGTGLDDFTSSATLKPLTLSQSKHNTTAPLTPTWSIISPLHPPNQPSSSSDQPHRSAITITTSLRASHQLSLDTSSTIKNVPPSNGHGDVFHVLKAPQNGHTVPRPQNAGHTTAPSSKGHARNASGGGGALAALASWVPMWTGRLTRGADDARANGHSRKPERGRDEDLMLGEVKERLRGMLKGDGAAG</sequence>
<feature type="compositionally biased region" description="Low complexity" evidence="1">
    <location>
        <begin position="340"/>
        <end position="350"/>
    </location>
</feature>
<feature type="compositionally biased region" description="Low complexity" evidence="1">
    <location>
        <begin position="369"/>
        <end position="385"/>
    </location>
</feature>